<evidence type="ECO:0000259" key="6">
    <source>
        <dbReference type="Pfam" id="PF13193"/>
    </source>
</evidence>
<dbReference type="SUPFAM" id="SSF56801">
    <property type="entry name" value="Acetyl-CoA synthetase-like"/>
    <property type="match status" value="1"/>
</dbReference>
<dbReference type="PANTHER" id="PTHR42921">
    <property type="entry name" value="ACETOACETYL-COA SYNTHETASE"/>
    <property type="match status" value="1"/>
</dbReference>
<comment type="caution">
    <text evidence="8">The sequence shown here is derived from an EMBL/GenBank/DDBJ whole genome shotgun (WGS) entry which is preliminary data.</text>
</comment>
<dbReference type="Gene3D" id="3.30.300.30">
    <property type="match status" value="1"/>
</dbReference>
<evidence type="ECO:0000259" key="7">
    <source>
        <dbReference type="Pfam" id="PF16177"/>
    </source>
</evidence>
<proteinExistence type="inferred from homology"/>
<dbReference type="RefSeq" id="WP_131580692.1">
    <property type="nucleotide sequence ID" value="NZ_SJZJ01000001.1"/>
</dbReference>
<feature type="domain" description="Acetyl-coenzyme A synthetase N-terminal" evidence="7">
    <location>
        <begin position="38"/>
        <end position="91"/>
    </location>
</feature>
<feature type="domain" description="AMP-binding enzyme C-terminal" evidence="6">
    <location>
        <begin position="532"/>
        <end position="605"/>
    </location>
</feature>
<evidence type="ECO:0000256" key="2">
    <source>
        <dbReference type="ARBA" id="ARBA00022598"/>
    </source>
</evidence>
<dbReference type="EMBL" id="SJZJ01000001">
    <property type="protein sequence ID" value="TCJ31012.1"/>
    <property type="molecule type" value="Genomic_DNA"/>
</dbReference>
<dbReference type="NCBIfam" id="TIGR01217">
    <property type="entry name" value="ac_ac_CoA_syn"/>
    <property type="match status" value="1"/>
</dbReference>
<dbReference type="EC" id="6.2.1.16" evidence="8"/>
<dbReference type="PROSITE" id="PS00455">
    <property type="entry name" value="AMP_BINDING"/>
    <property type="match status" value="1"/>
</dbReference>
<keyword evidence="4" id="KW-0067">ATP-binding</keyword>
<dbReference type="GO" id="GO:0006629">
    <property type="term" value="P:lipid metabolic process"/>
    <property type="evidence" value="ECO:0007669"/>
    <property type="project" value="InterPro"/>
</dbReference>
<dbReference type="PANTHER" id="PTHR42921:SF1">
    <property type="entry name" value="ACETOACETYL-COA SYNTHETASE"/>
    <property type="match status" value="1"/>
</dbReference>
<dbReference type="InterPro" id="IPR032387">
    <property type="entry name" value="ACAS_N"/>
</dbReference>
<evidence type="ECO:0000313" key="9">
    <source>
        <dbReference type="Proteomes" id="UP000295453"/>
    </source>
</evidence>
<name>A0A4V2P004_9ACTN</name>
<dbReference type="GO" id="GO:0005524">
    <property type="term" value="F:ATP binding"/>
    <property type="evidence" value="ECO:0007669"/>
    <property type="project" value="UniProtKB-KW"/>
</dbReference>
<dbReference type="Pfam" id="PF16177">
    <property type="entry name" value="ACAS_N"/>
    <property type="match status" value="1"/>
</dbReference>
<protein>
    <submittedName>
        <fullName evidence="8">Acetoacetate--CoA ligase</fullName>
        <ecNumber evidence="8">6.2.1.16</ecNumber>
    </submittedName>
</protein>
<gene>
    <name evidence="8" type="ORF">EPD65_00070</name>
</gene>
<dbReference type="InterPro" id="IPR025110">
    <property type="entry name" value="AMP-bd_C"/>
</dbReference>
<keyword evidence="2 8" id="KW-0436">Ligase</keyword>
<dbReference type="InterPro" id="IPR000873">
    <property type="entry name" value="AMP-dep_synth/lig_dom"/>
</dbReference>
<dbReference type="AlphaFoldDB" id="A0A4V2P004"/>
<dbReference type="InterPro" id="IPR020845">
    <property type="entry name" value="AMP-binding_CS"/>
</dbReference>
<dbReference type="InterPro" id="IPR042099">
    <property type="entry name" value="ANL_N_sf"/>
</dbReference>
<keyword evidence="3" id="KW-0547">Nucleotide-binding</keyword>
<evidence type="ECO:0000313" key="8">
    <source>
        <dbReference type="EMBL" id="TCJ31012.1"/>
    </source>
</evidence>
<evidence type="ECO:0000256" key="4">
    <source>
        <dbReference type="ARBA" id="ARBA00022840"/>
    </source>
</evidence>
<organism evidence="8 9">
    <name type="scientific">Nocardioides jejuensis</name>
    <dbReference type="NCBI Taxonomy" id="2502782"/>
    <lineage>
        <taxon>Bacteria</taxon>
        <taxon>Bacillati</taxon>
        <taxon>Actinomycetota</taxon>
        <taxon>Actinomycetes</taxon>
        <taxon>Propionibacteriales</taxon>
        <taxon>Nocardioidaceae</taxon>
        <taxon>Nocardioides</taxon>
    </lineage>
</organism>
<comment type="similarity">
    <text evidence="1">Belongs to the ATP-dependent AMP-binding enzyme family.</text>
</comment>
<dbReference type="Proteomes" id="UP000295453">
    <property type="component" value="Unassembled WGS sequence"/>
</dbReference>
<dbReference type="InterPro" id="IPR045851">
    <property type="entry name" value="AMP-bd_C_sf"/>
</dbReference>
<dbReference type="OrthoDB" id="9803968at2"/>
<sequence>MDREAQWTPPADAWETSRLGAFARLAQERSGLDLVGDYAALWRWSVDDLDAFWSTAWEFFGLPTLATAQPILAEERMPGASWFPGVRLNFAGEVFRGRDPEAEALVELAEDGTSTSLTWAELSRRVAAVAAGLRDLGVGEGDRVVGYLPNRSEAVVALLATASVGAVWAVCGLDYAPAAAEARLGQLAPTVLIGATSQLLGGRVRDTGDALAALAASMPGVSTVVVGDAAAVPGGLPWDDLVSAPGACLEPVDIAFDHPLWVLFSSGTTGRPKGIVHGHGGTTLEQLKMAALHLDLGPGSRFLWYTSPSWMMWNVQVGALLAGATVILVEGSPAHPRADELWRHAADQRVTVLGTSPAYVGACLKAGADLGALELGALRTVGITGSTFSPQAHERLAAQLGDRVQIGSLSGGTDVATAVVGCAPVLPVWPGELSAPWLGAPVDVWSDAGEPVRGVQGELVLTRPMPSMPVSFWDDPDGSRLRAAYFEYFPGVWRHGDAMTLTDHGSVVIHGRSDATLNRKGVRIGSGDLYAVVESLPEVAEAMVIGLEEGDDYWMPLFVVTAEGRSLDEPMAERIRSAIATGLSPRHVPDELIQVEAIPHTRTGKKLEVPVKRILGGRRPGDVADPNSVDRPDLLTWYADLAVRRAAGRR</sequence>
<dbReference type="InterPro" id="IPR005914">
    <property type="entry name" value="Acac_CoA_synth"/>
</dbReference>
<dbReference type="Gene3D" id="3.40.50.12780">
    <property type="entry name" value="N-terminal domain of ligase-like"/>
    <property type="match status" value="1"/>
</dbReference>
<dbReference type="NCBIfam" id="NF002937">
    <property type="entry name" value="PRK03584.1"/>
    <property type="match status" value="1"/>
</dbReference>
<keyword evidence="9" id="KW-1185">Reference proteome</keyword>
<reference evidence="8 9" key="1">
    <citation type="submission" date="2019-03" db="EMBL/GenBank/DDBJ databases">
        <authorList>
            <person name="Kim M.K.M."/>
        </authorList>
    </citation>
    <scope>NUCLEOTIDE SEQUENCE [LARGE SCALE GENOMIC DNA]</scope>
    <source>
        <strain evidence="8 9">18JY15-6</strain>
    </source>
</reference>
<evidence type="ECO:0000256" key="3">
    <source>
        <dbReference type="ARBA" id="ARBA00022741"/>
    </source>
</evidence>
<evidence type="ECO:0000256" key="1">
    <source>
        <dbReference type="ARBA" id="ARBA00006432"/>
    </source>
</evidence>
<evidence type="ECO:0000259" key="5">
    <source>
        <dbReference type="Pfam" id="PF00501"/>
    </source>
</evidence>
<dbReference type="GO" id="GO:0030729">
    <property type="term" value="F:acetoacetate-CoA ligase activity"/>
    <property type="evidence" value="ECO:0007669"/>
    <property type="project" value="UniProtKB-EC"/>
</dbReference>
<dbReference type="Pfam" id="PF00501">
    <property type="entry name" value="AMP-binding"/>
    <property type="match status" value="1"/>
</dbReference>
<accession>A0A4V2P004</accession>
<dbReference type="Pfam" id="PF13193">
    <property type="entry name" value="AMP-binding_C"/>
    <property type="match status" value="1"/>
</dbReference>
<feature type="domain" description="AMP-dependent synthetase/ligase" evidence="5">
    <location>
        <begin position="98"/>
        <end position="464"/>
    </location>
</feature>